<evidence type="ECO:0008006" key="3">
    <source>
        <dbReference type="Google" id="ProtNLM"/>
    </source>
</evidence>
<gene>
    <name evidence="1" type="ORF">P9271_08605</name>
</gene>
<sequence length="101" mass="11606">MEKKILLAEEFCHCYAHHISQIRADKHIVGKTEAQAKRMSAYLLMPAKFMENIYFTAAEEPVMISDIADYFAATEEFAHFHHRVDGFSNVKGNVGSIEWLE</sequence>
<dbReference type="Proteomes" id="UP001342826">
    <property type="component" value="Unassembled WGS sequence"/>
</dbReference>
<protein>
    <recommendedName>
        <fullName evidence="3">IrrE N-terminal-like domain-containing protein</fullName>
    </recommendedName>
</protein>
<dbReference type="EMBL" id="JARTFS010000006">
    <property type="protein sequence ID" value="MED4401369.1"/>
    <property type="molecule type" value="Genomic_DNA"/>
</dbReference>
<name>A0ABU6NW91_9BACI</name>
<keyword evidence="2" id="KW-1185">Reference proteome</keyword>
<evidence type="ECO:0000313" key="1">
    <source>
        <dbReference type="EMBL" id="MED4401369.1"/>
    </source>
</evidence>
<accession>A0ABU6NW91</accession>
<reference evidence="1 2" key="1">
    <citation type="submission" date="2023-03" db="EMBL/GenBank/DDBJ databases">
        <title>Bacillus Genome Sequencing.</title>
        <authorList>
            <person name="Dunlap C."/>
        </authorList>
    </citation>
    <scope>NUCLEOTIDE SEQUENCE [LARGE SCALE GENOMIC DNA]</scope>
    <source>
        <strain evidence="1 2">NRS-1717</strain>
    </source>
</reference>
<organism evidence="1 2">
    <name type="scientific">Metabacillus fastidiosus</name>
    <dbReference type="NCBI Taxonomy" id="1458"/>
    <lineage>
        <taxon>Bacteria</taxon>
        <taxon>Bacillati</taxon>
        <taxon>Bacillota</taxon>
        <taxon>Bacilli</taxon>
        <taxon>Bacillales</taxon>
        <taxon>Bacillaceae</taxon>
        <taxon>Metabacillus</taxon>
    </lineage>
</organism>
<evidence type="ECO:0000313" key="2">
    <source>
        <dbReference type="Proteomes" id="UP001342826"/>
    </source>
</evidence>
<proteinExistence type="predicted"/>
<comment type="caution">
    <text evidence="1">The sequence shown here is derived from an EMBL/GenBank/DDBJ whole genome shotgun (WGS) entry which is preliminary data.</text>
</comment>